<organism evidence="3 4">
    <name type="scientific">Vibrio nigripulchritudo</name>
    <dbReference type="NCBI Taxonomy" id="28173"/>
    <lineage>
        <taxon>Bacteria</taxon>
        <taxon>Pseudomonadati</taxon>
        <taxon>Pseudomonadota</taxon>
        <taxon>Gammaproteobacteria</taxon>
        <taxon>Vibrionales</taxon>
        <taxon>Vibrionaceae</taxon>
        <taxon>Vibrio</taxon>
    </lineage>
</organism>
<protein>
    <submittedName>
        <fullName evidence="3">Putative Type IV prepilin peptidase TadV/CpaA</fullName>
    </submittedName>
</protein>
<dbReference type="GO" id="GO:0004190">
    <property type="term" value="F:aspartic-type endopeptidase activity"/>
    <property type="evidence" value="ECO:0007669"/>
    <property type="project" value="InterPro"/>
</dbReference>
<feature type="transmembrane region" description="Helical" evidence="1">
    <location>
        <begin position="36"/>
        <end position="54"/>
    </location>
</feature>
<dbReference type="Pfam" id="PF01478">
    <property type="entry name" value="Peptidase_A24"/>
    <property type="match status" value="1"/>
</dbReference>
<dbReference type="eggNOG" id="COG4960">
    <property type="taxonomic scope" value="Bacteria"/>
</dbReference>
<accession>U4K533</accession>
<evidence type="ECO:0000256" key="1">
    <source>
        <dbReference type="SAM" id="Phobius"/>
    </source>
</evidence>
<keyword evidence="1" id="KW-0812">Transmembrane</keyword>
<evidence type="ECO:0000313" key="3">
    <source>
        <dbReference type="EMBL" id="CCO57701.1"/>
    </source>
</evidence>
<dbReference type="PATRIC" id="fig|1260221.3.peg.1514"/>
<dbReference type="AlphaFoldDB" id="U4K533"/>
<dbReference type="EMBL" id="FO203526">
    <property type="protein sequence ID" value="CCO57701.1"/>
    <property type="molecule type" value="Genomic_DNA"/>
</dbReference>
<keyword evidence="1" id="KW-0472">Membrane</keyword>
<dbReference type="RefSeq" id="WP_022550604.1">
    <property type="nucleotide sequence ID" value="NC_022528.1"/>
</dbReference>
<evidence type="ECO:0000313" key="4">
    <source>
        <dbReference type="Proteomes" id="UP000016895"/>
    </source>
</evidence>
<feature type="transmembrane region" description="Helical" evidence="1">
    <location>
        <begin position="6"/>
        <end position="24"/>
    </location>
</feature>
<keyword evidence="4" id="KW-1185">Reference proteome</keyword>
<evidence type="ECO:0000259" key="2">
    <source>
        <dbReference type="Pfam" id="PF01478"/>
    </source>
</evidence>
<name>U4K533_9VIBR</name>
<proteinExistence type="predicted"/>
<feature type="transmembrane region" description="Helical" evidence="1">
    <location>
        <begin position="130"/>
        <end position="149"/>
    </location>
</feature>
<feature type="transmembrane region" description="Helical" evidence="1">
    <location>
        <begin position="97"/>
        <end position="118"/>
    </location>
</feature>
<dbReference type="STRING" id="28173.VIBNI_A1582"/>
<keyword evidence="1" id="KW-1133">Transmembrane helix</keyword>
<dbReference type="OrthoDB" id="6199155at2"/>
<feature type="domain" description="Prepilin type IV endopeptidase peptidase" evidence="2">
    <location>
        <begin position="14"/>
        <end position="111"/>
    </location>
</feature>
<dbReference type="GO" id="GO:0016020">
    <property type="term" value="C:membrane"/>
    <property type="evidence" value="ECO:0007669"/>
    <property type="project" value="InterPro"/>
</dbReference>
<feature type="transmembrane region" description="Helical" evidence="1">
    <location>
        <begin position="60"/>
        <end position="77"/>
    </location>
</feature>
<dbReference type="Gene3D" id="1.20.120.1220">
    <property type="match status" value="1"/>
</dbReference>
<reference evidence="3 4" key="1">
    <citation type="journal article" date="2013" name="ISME J.">
        <title>Comparative genomics of pathogenic lineages of Vibrio nigripulchritudo identifies virulence-associated traits.</title>
        <authorList>
            <person name="Goudenege D."/>
            <person name="Labreuche Y."/>
            <person name="Krin E."/>
            <person name="Ansquer D."/>
            <person name="Mangenot S."/>
            <person name="Calteau A."/>
            <person name="Medigue C."/>
            <person name="Mazel D."/>
            <person name="Polz M.F."/>
            <person name="Le Roux F."/>
        </authorList>
    </citation>
    <scope>NUCLEOTIDE SEQUENCE [LARGE SCALE GENOMIC DNA]</scope>
    <source>
        <strain evidence="4">SnF1</strain>
    </source>
</reference>
<gene>
    <name evidence="3" type="ORF">VIBNI_A1582</name>
</gene>
<dbReference type="Proteomes" id="UP000016895">
    <property type="component" value="Chromosome 1"/>
</dbReference>
<dbReference type="InterPro" id="IPR000045">
    <property type="entry name" value="Prepilin_IV_endopep_pep"/>
</dbReference>
<dbReference type="KEGG" id="vni:VIBNI_A1582"/>
<sequence length="152" mass="16541">MNIELSLNALLFVALCILGIAICVSDIRHRRIPNKLVLLVALSTLPLAFNNGFIWDSLPYAVLVFVIGFVATVIGIWGGGDTKLLTAFAIGIHPDYLLLSVMSMFLLGGIQVIIMALYYRSLKTFREKGIAYGIPIVISSTAMCFISVISGF</sequence>